<comment type="caution">
    <text evidence="1">The sequence shown here is derived from an EMBL/GenBank/DDBJ whole genome shotgun (WGS) entry which is preliminary data.</text>
</comment>
<dbReference type="STRING" id="1452487.AVW16_05600"/>
<organism evidence="1 2">
    <name type="scientific">Crenobacter luteus</name>
    <dbReference type="NCBI Taxonomy" id="1452487"/>
    <lineage>
        <taxon>Bacteria</taxon>
        <taxon>Pseudomonadati</taxon>
        <taxon>Pseudomonadota</taxon>
        <taxon>Betaproteobacteria</taxon>
        <taxon>Neisseriales</taxon>
        <taxon>Neisseriaceae</taxon>
        <taxon>Crenobacter</taxon>
    </lineage>
</organism>
<dbReference type="RefSeq" id="WP_066609813.1">
    <property type="nucleotide sequence ID" value="NZ_LQQU01000004.1"/>
</dbReference>
<dbReference type="OrthoDB" id="9126166at2"/>
<evidence type="ECO:0000313" key="2">
    <source>
        <dbReference type="Proteomes" id="UP000076625"/>
    </source>
</evidence>
<evidence type="ECO:0000313" key="1">
    <source>
        <dbReference type="EMBL" id="KZE34955.1"/>
    </source>
</evidence>
<keyword evidence="2" id="KW-1185">Reference proteome</keyword>
<accession>A0A165G2S0</accession>
<gene>
    <name evidence="1" type="ORF">AVW16_05600</name>
</gene>
<evidence type="ECO:0008006" key="3">
    <source>
        <dbReference type="Google" id="ProtNLM"/>
    </source>
</evidence>
<name>A0A165G2S0_9NEIS</name>
<dbReference type="AlphaFoldDB" id="A0A165G2S0"/>
<reference evidence="2" key="1">
    <citation type="submission" date="2016-01" db="EMBL/GenBank/DDBJ databases">
        <title>Draft genome of Chromobacterium sp. F49.</title>
        <authorList>
            <person name="Hong K.W."/>
        </authorList>
    </citation>
    <scope>NUCLEOTIDE SEQUENCE [LARGE SCALE GENOMIC DNA]</scope>
    <source>
        <strain evidence="2">CN10</strain>
    </source>
</reference>
<sequence length="507" mass="56506">MFDFKKLVSSLVSRNGPQSSLTQSATTLVNALPEAEYAGALVEIVKSIAKINADTEISLKERLKTLLYIDERTHVIHTQLCDDFLAGKAGVKSFQPSILAYLQQLSKAYLICLKLQQGNPQPALAADIRLATARALNHQMRLTLWNALNYLNSDGQLWQQGYRLYLSAEEQGCERQPIRLYESEREETSCEQILLRGAMLKLAQTDNLRPVEIVAVERLLGGLAGCTRFERQANLVDEPVFLLDLEAAAPPQTMRRGMLGQGVRYWSGQPFANRLADIMLDLDKGLPPLLTQTRLRLSEHEWEQLCAKLATRWARDGGVSLRKSERSPQLKQAEVDVGFERIAFLAKVQQPAHATTDGSHEEWRIQDVSQTGMGLNFYGRDIEPLALGRLLCVRESGGTPQLGVIRRIARESSGNARVGVELLGHSPIAVSLTDPALPDMDPQHGLYITQPNSVGGRRWFLLPRSLAEPQRELVLTVQGQSYRIRLKAPLTPFGDCAHSDFDTLARL</sequence>
<protein>
    <recommendedName>
        <fullName evidence="3">PilZ domain-containing protein</fullName>
    </recommendedName>
</protein>
<dbReference type="Proteomes" id="UP000076625">
    <property type="component" value="Unassembled WGS sequence"/>
</dbReference>
<proteinExistence type="predicted"/>
<dbReference type="EMBL" id="LQQU01000004">
    <property type="protein sequence ID" value="KZE34955.1"/>
    <property type="molecule type" value="Genomic_DNA"/>
</dbReference>